<dbReference type="EMBL" id="JAIVGD010000003">
    <property type="protein sequence ID" value="KAH0777539.1"/>
    <property type="molecule type" value="Genomic_DNA"/>
</dbReference>
<protein>
    <submittedName>
        <fullName evidence="1">Uncharacterized protein</fullName>
    </submittedName>
</protein>
<name>A0ABQ7WBX0_SOLTU</name>
<gene>
    <name evidence="1" type="ORF">KY290_008950</name>
</gene>
<keyword evidence="2" id="KW-1185">Reference proteome</keyword>
<accession>A0ABQ7WBX0</accession>
<dbReference type="PANTHER" id="PTHR46741:SF7">
    <property type="entry name" value="TRANSMEMBRANE PROTEIN"/>
    <property type="match status" value="1"/>
</dbReference>
<comment type="caution">
    <text evidence="1">The sequence shown here is derived from an EMBL/GenBank/DDBJ whole genome shotgun (WGS) entry which is preliminary data.</text>
</comment>
<evidence type="ECO:0000313" key="2">
    <source>
        <dbReference type="Proteomes" id="UP000826656"/>
    </source>
</evidence>
<dbReference type="PANTHER" id="PTHR46741">
    <property type="entry name" value="OS09G0413600 PROTEIN"/>
    <property type="match status" value="1"/>
</dbReference>
<dbReference type="Proteomes" id="UP000826656">
    <property type="component" value="Unassembled WGS sequence"/>
</dbReference>
<sequence>MRRSCSESYETVHYFNMKNKSYDDMIYVYDFQSRVSEMFDKNHKISSFVEPNQGEFMELDEEHEKDHSEVLIDCCSVISSVDEKMNLFDNYNITVPLSPGSVLSETELELEFSLSSSVSSLSPGINRQGFDEYFPSPISSNFSSPLDYGTMNQNFPSLNSYTNDMEMDQQLGHEYTSCAEEEVDLLYKKYAERMSWFDVLNHEKLCALSEFLLLLNYFF</sequence>
<organism evidence="1 2">
    <name type="scientific">Solanum tuberosum</name>
    <name type="common">Potato</name>
    <dbReference type="NCBI Taxonomy" id="4113"/>
    <lineage>
        <taxon>Eukaryota</taxon>
        <taxon>Viridiplantae</taxon>
        <taxon>Streptophyta</taxon>
        <taxon>Embryophyta</taxon>
        <taxon>Tracheophyta</taxon>
        <taxon>Spermatophyta</taxon>
        <taxon>Magnoliopsida</taxon>
        <taxon>eudicotyledons</taxon>
        <taxon>Gunneridae</taxon>
        <taxon>Pentapetalae</taxon>
        <taxon>asterids</taxon>
        <taxon>lamiids</taxon>
        <taxon>Solanales</taxon>
        <taxon>Solanaceae</taxon>
        <taxon>Solanoideae</taxon>
        <taxon>Solaneae</taxon>
        <taxon>Solanum</taxon>
    </lineage>
</organism>
<proteinExistence type="predicted"/>
<reference evidence="1 2" key="1">
    <citation type="journal article" date="2021" name="bioRxiv">
        <title>Chromosome-scale and haplotype-resolved genome assembly of a tetraploid potato cultivar.</title>
        <authorList>
            <person name="Sun H."/>
            <person name="Jiao W.-B."/>
            <person name="Krause K."/>
            <person name="Campoy J.A."/>
            <person name="Goel M."/>
            <person name="Folz-Donahue K."/>
            <person name="Kukat C."/>
            <person name="Huettel B."/>
            <person name="Schneeberger K."/>
        </authorList>
    </citation>
    <scope>NUCLEOTIDE SEQUENCE [LARGE SCALE GENOMIC DNA]</scope>
    <source>
        <strain evidence="1">SolTubOtavaFocal</strain>
        <tissue evidence="1">Leaves</tissue>
    </source>
</reference>
<evidence type="ECO:0000313" key="1">
    <source>
        <dbReference type="EMBL" id="KAH0777539.1"/>
    </source>
</evidence>